<evidence type="ECO:0000256" key="3">
    <source>
        <dbReference type="ARBA" id="ARBA00022606"/>
    </source>
</evidence>
<name>A0A835CS49_APHGI</name>
<evidence type="ECO:0000256" key="8">
    <source>
        <dbReference type="ARBA" id="ARBA00023170"/>
    </source>
</evidence>
<keyword evidence="2" id="KW-1003">Cell membrane</keyword>
<evidence type="ECO:0000256" key="1">
    <source>
        <dbReference type="ARBA" id="ARBA00004651"/>
    </source>
</evidence>
<feature type="transmembrane region" description="Helical" evidence="10">
    <location>
        <begin position="604"/>
        <end position="624"/>
    </location>
</feature>
<gene>
    <name evidence="11" type="ORF">HCN44_010709</name>
</gene>
<accession>A0A835CS49</accession>
<organism evidence="11 12">
    <name type="scientific">Aphidius gifuensis</name>
    <name type="common">Parasitoid wasp</name>
    <dbReference type="NCBI Taxonomy" id="684658"/>
    <lineage>
        <taxon>Eukaryota</taxon>
        <taxon>Metazoa</taxon>
        <taxon>Ecdysozoa</taxon>
        <taxon>Arthropoda</taxon>
        <taxon>Hexapoda</taxon>
        <taxon>Insecta</taxon>
        <taxon>Pterygota</taxon>
        <taxon>Neoptera</taxon>
        <taxon>Endopterygota</taxon>
        <taxon>Hymenoptera</taxon>
        <taxon>Apocrita</taxon>
        <taxon>Ichneumonoidea</taxon>
        <taxon>Braconidae</taxon>
        <taxon>Aphidiinae</taxon>
        <taxon>Aphidius</taxon>
    </lineage>
</organism>
<evidence type="ECO:0000313" key="12">
    <source>
        <dbReference type="Proteomes" id="UP000639338"/>
    </source>
</evidence>
<evidence type="ECO:0000256" key="6">
    <source>
        <dbReference type="ARBA" id="ARBA00022989"/>
    </source>
</evidence>
<keyword evidence="8" id="KW-0675">Receptor</keyword>
<reference evidence="11 12" key="1">
    <citation type="submission" date="2020-08" db="EMBL/GenBank/DDBJ databases">
        <title>Aphidius gifuensis genome sequencing and assembly.</title>
        <authorList>
            <person name="Du Z."/>
        </authorList>
    </citation>
    <scope>NUCLEOTIDE SEQUENCE [LARGE SCALE GENOMIC DNA]</scope>
    <source>
        <strain evidence="11">YNYX2018</strain>
        <tissue evidence="11">Adults</tissue>
    </source>
</reference>
<dbReference type="PANTHER" id="PTHR21137">
    <property type="entry name" value="ODORANT RECEPTOR"/>
    <property type="match status" value="1"/>
</dbReference>
<evidence type="ECO:0000256" key="4">
    <source>
        <dbReference type="ARBA" id="ARBA00022692"/>
    </source>
</evidence>
<keyword evidence="12" id="KW-1185">Reference proteome</keyword>
<feature type="transmembrane region" description="Helical" evidence="10">
    <location>
        <begin position="289"/>
        <end position="312"/>
    </location>
</feature>
<feature type="transmembrane region" description="Helical" evidence="10">
    <location>
        <begin position="133"/>
        <end position="152"/>
    </location>
</feature>
<dbReference type="Pfam" id="PF02949">
    <property type="entry name" value="7tm_6"/>
    <property type="match status" value="4"/>
</dbReference>
<dbReference type="EMBL" id="JACMRX010000004">
    <property type="protein sequence ID" value="KAF7991908.1"/>
    <property type="molecule type" value="Genomic_DNA"/>
</dbReference>
<dbReference type="GO" id="GO:0005549">
    <property type="term" value="F:odorant binding"/>
    <property type="evidence" value="ECO:0007669"/>
    <property type="project" value="InterPro"/>
</dbReference>
<dbReference type="GO" id="GO:0007165">
    <property type="term" value="P:signal transduction"/>
    <property type="evidence" value="ECO:0007669"/>
    <property type="project" value="UniProtKB-KW"/>
</dbReference>
<evidence type="ECO:0008006" key="13">
    <source>
        <dbReference type="Google" id="ProtNLM"/>
    </source>
</evidence>
<keyword evidence="6 10" id="KW-1133">Transmembrane helix</keyword>
<dbReference type="InterPro" id="IPR004117">
    <property type="entry name" value="7tm6_olfct_rcpt"/>
</dbReference>
<dbReference type="AlphaFoldDB" id="A0A835CS49"/>
<feature type="transmembrane region" description="Helical" evidence="10">
    <location>
        <begin position="575"/>
        <end position="598"/>
    </location>
</feature>
<keyword evidence="3" id="KW-0716">Sensory transduction</keyword>
<sequence>MRVYTLERIRFVGNQVIKGSETIHTACYASEWYTLPIKYQKILIPIMVRTNRPCTMKMLLEIIESDWDMIKSKDDRDILHKHWKRGKLYMSAYANLVESTGTIALLFVVGLNTLIITVTGMSTVMKIDQPSEALRNFAFTIGAVFHLFYSSYQGNLLINQSENVFTNAYLSEWYTLPINLQKLLVPIMMRAKKPCALTAGRLYILSNDNFSQTAGMFAALVADIDIFLESVPTVLADVVCYLKYFNFFYNGSKMKELLITMEKDWKKYTSPEECQILDKWARFGRKVTIYYAGALYGTLVPMGLVPLVPVVLDVVAPINGSYPRHLMFQQIEFLFDYEKYFFPLLIHGYFGTMAYLTIIIAIDTIFMVYIQHACAKFEILGLFLDRVANDDDAIKNRHCSKFDEIDYNDMVNCIATHNHAIDFSNLIEEANYVSFLFIIGINMIMMTASALVAAFKIDNPDIAGKFVAFTLGEVFHLFYSSWQGQLLLEHSESIFNQVYQAKWNNASVRTQRLIIPLLMRSAQPCKLTAGKMLIVFLLIIIIISTSMETPQYLRFNKNLLACAGLWPHQQKLSKIIFFIILLFLIISQTAFQTGGLIAARCEPAIFLEALPPVMISLMCIVKYINFIYNADKMKDLLDAIKSEWNSLTEEKEIEIFKNWAYDSRKSTLMYAGAVYGSLVPLMISPIIPFFIDLIPDNSNDTIPRLTMFHVEYFIDVDKYYYPLLIHSYFGTMAYITVVVAIDTMFMVYVQYACSIFVILGHRLENLVRTDILMVNANPNLIDDEPYRKIIKCIIKHSDAIEYAHLIESANSVSFLIQLGINMICISFTGLQSALKVDQPHEAFKFASFTIGQTFHLFFESWPPQRLADESERINEYTMRAPWYNTSLRCRKLLQLIIMRSRFPCQLTAGNFYILNLQNFSAVC</sequence>
<dbReference type="OrthoDB" id="6617147at2759"/>
<comment type="subcellular location">
    <subcellularLocation>
        <location evidence="1">Cell membrane</location>
        <topology evidence="1">Multi-pass membrane protein</topology>
    </subcellularLocation>
</comment>
<feature type="transmembrane region" description="Helical" evidence="10">
    <location>
        <begin position="667"/>
        <end position="691"/>
    </location>
</feature>
<dbReference type="Proteomes" id="UP000639338">
    <property type="component" value="Unassembled WGS sequence"/>
</dbReference>
<feature type="transmembrane region" description="Helical" evidence="10">
    <location>
        <begin position="527"/>
        <end position="547"/>
    </location>
</feature>
<keyword evidence="5" id="KW-0552">Olfaction</keyword>
<feature type="transmembrane region" description="Helical" evidence="10">
    <location>
        <begin position="432"/>
        <end position="455"/>
    </location>
</feature>
<dbReference type="GO" id="GO:0005886">
    <property type="term" value="C:plasma membrane"/>
    <property type="evidence" value="ECO:0007669"/>
    <property type="project" value="UniProtKB-SubCell"/>
</dbReference>
<comment type="caution">
    <text evidence="11">The sequence shown here is derived from an EMBL/GenBank/DDBJ whole genome shotgun (WGS) entry which is preliminary data.</text>
</comment>
<proteinExistence type="predicted"/>
<evidence type="ECO:0000256" key="5">
    <source>
        <dbReference type="ARBA" id="ARBA00022725"/>
    </source>
</evidence>
<keyword evidence="9" id="KW-0807">Transducer</keyword>
<keyword evidence="7 10" id="KW-0472">Membrane</keyword>
<evidence type="ECO:0000256" key="10">
    <source>
        <dbReference type="SAM" id="Phobius"/>
    </source>
</evidence>
<feature type="transmembrane region" description="Helical" evidence="10">
    <location>
        <begin position="93"/>
        <end position="121"/>
    </location>
</feature>
<dbReference type="PANTHER" id="PTHR21137:SF35">
    <property type="entry name" value="ODORANT RECEPTOR 19A-RELATED"/>
    <property type="match status" value="1"/>
</dbReference>
<dbReference type="GO" id="GO:0004984">
    <property type="term" value="F:olfactory receptor activity"/>
    <property type="evidence" value="ECO:0007669"/>
    <property type="project" value="InterPro"/>
</dbReference>
<evidence type="ECO:0000313" key="11">
    <source>
        <dbReference type="EMBL" id="KAF7991908.1"/>
    </source>
</evidence>
<evidence type="ECO:0000256" key="9">
    <source>
        <dbReference type="ARBA" id="ARBA00023224"/>
    </source>
</evidence>
<protein>
    <recommendedName>
        <fullName evidence="13">Odorant receptor</fullName>
    </recommendedName>
</protein>
<keyword evidence="4 10" id="KW-0812">Transmembrane</keyword>
<evidence type="ECO:0000256" key="2">
    <source>
        <dbReference type="ARBA" id="ARBA00022475"/>
    </source>
</evidence>
<feature type="transmembrane region" description="Helical" evidence="10">
    <location>
        <begin position="346"/>
        <end position="370"/>
    </location>
</feature>
<evidence type="ECO:0000256" key="7">
    <source>
        <dbReference type="ARBA" id="ARBA00023136"/>
    </source>
</evidence>